<name>A0A8H4P9Y8_9HYPO</name>
<organism evidence="5 6">
    <name type="scientific">Fusarium albosuccineum</name>
    <dbReference type="NCBI Taxonomy" id="1237068"/>
    <lineage>
        <taxon>Eukaryota</taxon>
        <taxon>Fungi</taxon>
        <taxon>Dikarya</taxon>
        <taxon>Ascomycota</taxon>
        <taxon>Pezizomycotina</taxon>
        <taxon>Sordariomycetes</taxon>
        <taxon>Hypocreomycetidae</taxon>
        <taxon>Hypocreales</taxon>
        <taxon>Nectriaceae</taxon>
        <taxon>Fusarium</taxon>
        <taxon>Fusarium decemcellulare species complex</taxon>
    </lineage>
</organism>
<keyword evidence="6" id="KW-1185">Reference proteome</keyword>
<comment type="caution">
    <text evidence="5">The sequence shown here is derived from an EMBL/GenBank/DDBJ whole genome shotgun (WGS) entry which is preliminary data.</text>
</comment>
<evidence type="ECO:0000256" key="2">
    <source>
        <dbReference type="ARBA" id="ARBA00022857"/>
    </source>
</evidence>
<dbReference type="Pfam" id="PF05368">
    <property type="entry name" value="NmrA"/>
    <property type="match status" value="1"/>
</dbReference>
<evidence type="ECO:0000313" key="5">
    <source>
        <dbReference type="EMBL" id="KAF4462918.1"/>
    </source>
</evidence>
<dbReference type="AlphaFoldDB" id="A0A8H4P9Y8"/>
<keyword evidence="2" id="KW-0521">NADP</keyword>
<feature type="domain" description="NmrA-like" evidence="4">
    <location>
        <begin position="4"/>
        <end position="245"/>
    </location>
</feature>
<dbReference type="Proteomes" id="UP000554235">
    <property type="component" value="Unassembled WGS sequence"/>
</dbReference>
<dbReference type="InterPro" id="IPR008030">
    <property type="entry name" value="NmrA-like"/>
</dbReference>
<accession>A0A8H4P9Y8</accession>
<gene>
    <name evidence="5" type="ORF">FALBO_10266</name>
</gene>
<dbReference type="GO" id="GO:0016491">
    <property type="term" value="F:oxidoreductase activity"/>
    <property type="evidence" value="ECO:0007669"/>
    <property type="project" value="UniProtKB-KW"/>
</dbReference>
<reference evidence="5 6" key="1">
    <citation type="submission" date="2020-01" db="EMBL/GenBank/DDBJ databases">
        <title>Identification and distribution of gene clusters putatively required for synthesis of sphingolipid metabolism inhibitors in phylogenetically diverse species of the filamentous fungus Fusarium.</title>
        <authorList>
            <person name="Kim H.-S."/>
            <person name="Busman M."/>
            <person name="Brown D.W."/>
            <person name="Divon H."/>
            <person name="Uhlig S."/>
            <person name="Proctor R.H."/>
        </authorList>
    </citation>
    <scope>NUCLEOTIDE SEQUENCE [LARGE SCALE GENOMIC DNA]</scope>
    <source>
        <strain evidence="5 6">NRRL 20459</strain>
    </source>
</reference>
<dbReference type="InterPro" id="IPR036291">
    <property type="entry name" value="NAD(P)-bd_dom_sf"/>
</dbReference>
<protein>
    <recommendedName>
        <fullName evidence="4">NmrA-like domain-containing protein</fullName>
    </recommendedName>
</protein>
<dbReference type="PANTHER" id="PTHR47706">
    <property type="entry name" value="NMRA-LIKE FAMILY PROTEIN"/>
    <property type="match status" value="1"/>
</dbReference>
<evidence type="ECO:0000256" key="1">
    <source>
        <dbReference type="ARBA" id="ARBA00005725"/>
    </source>
</evidence>
<dbReference type="EMBL" id="JAADYS010001457">
    <property type="protein sequence ID" value="KAF4462918.1"/>
    <property type="molecule type" value="Genomic_DNA"/>
</dbReference>
<dbReference type="InterPro" id="IPR051609">
    <property type="entry name" value="NmrA/Isoflavone_reductase-like"/>
</dbReference>
<dbReference type="Gene3D" id="3.40.50.720">
    <property type="entry name" value="NAD(P)-binding Rossmann-like Domain"/>
    <property type="match status" value="1"/>
</dbReference>
<proteinExistence type="inferred from homology"/>
<evidence type="ECO:0000259" key="4">
    <source>
        <dbReference type="Pfam" id="PF05368"/>
    </source>
</evidence>
<dbReference type="OrthoDB" id="10000533at2759"/>
<dbReference type="Gene3D" id="3.90.25.10">
    <property type="entry name" value="UDP-galactose 4-epimerase, domain 1"/>
    <property type="match status" value="1"/>
</dbReference>
<dbReference type="SUPFAM" id="SSF51735">
    <property type="entry name" value="NAD(P)-binding Rossmann-fold domains"/>
    <property type="match status" value="1"/>
</dbReference>
<keyword evidence="3" id="KW-0560">Oxidoreductase</keyword>
<dbReference type="PANTHER" id="PTHR47706:SF4">
    <property type="entry name" value="NMRA-LIKE DOMAIN-CONTAINING PROTEIN"/>
    <property type="match status" value="1"/>
</dbReference>
<evidence type="ECO:0000313" key="6">
    <source>
        <dbReference type="Proteomes" id="UP000554235"/>
    </source>
</evidence>
<evidence type="ECO:0000256" key="3">
    <source>
        <dbReference type="ARBA" id="ARBA00023002"/>
    </source>
</evidence>
<sequence>MVVVAVARGTGGVGKTIVSQLERSKNHAVFVLSRTIPENQAPGGAQFIKVDYNDKVSLTRRLEEHKIEAVVSTINLQNEAASNAQLNLIEAANASETTKRFIPSEFAFVASLEDAEAEPSVGFALKSVDALRESNLEFTRFANGFFMDYWGQPHIQSNLWAYIWAIDVANKRAAIPGTGDDILSLTCSVDVAKFVVRTLESSDKWPEISVLSGSDITFNQLLAIAERIRGSKFDVKYDSIEALEKNDATLLQAGYGGGGGASEDEAKQMVSLFGRLTISGNFRLPTENRINDKFPGLHPTTAEELLETAWTGK</sequence>
<comment type="similarity">
    <text evidence="1">Belongs to the NmrA-type oxidoreductase family. Isoflavone reductase subfamily.</text>
</comment>